<dbReference type="Proteomes" id="UP000736328">
    <property type="component" value="Unassembled WGS sequence"/>
</dbReference>
<dbReference type="InterPro" id="IPR043519">
    <property type="entry name" value="NT_sf"/>
</dbReference>
<gene>
    <name evidence="1" type="ORF">HY768_06040</name>
</gene>
<dbReference type="EMBL" id="JACQXR010000079">
    <property type="protein sequence ID" value="MBI4726768.1"/>
    <property type="molecule type" value="Genomic_DNA"/>
</dbReference>
<protein>
    <recommendedName>
        <fullName evidence="3">Nucleotidyltransferase family protein</fullName>
    </recommendedName>
</protein>
<name>A0A933MK94_UNCT6</name>
<organism evidence="1 2">
    <name type="scientific">candidate division TA06 bacterium</name>
    <dbReference type="NCBI Taxonomy" id="2250710"/>
    <lineage>
        <taxon>Bacteria</taxon>
        <taxon>Bacteria division TA06</taxon>
    </lineage>
</organism>
<proteinExistence type="predicted"/>
<dbReference type="AlphaFoldDB" id="A0A933MK94"/>
<reference evidence="1" key="1">
    <citation type="submission" date="2020-07" db="EMBL/GenBank/DDBJ databases">
        <title>Huge and variable diversity of episymbiotic CPR bacteria and DPANN archaea in groundwater ecosystems.</title>
        <authorList>
            <person name="He C.Y."/>
            <person name="Keren R."/>
            <person name="Whittaker M."/>
            <person name="Farag I.F."/>
            <person name="Doudna J."/>
            <person name="Cate J.H.D."/>
            <person name="Banfield J.F."/>
        </authorList>
    </citation>
    <scope>NUCLEOTIDE SEQUENCE</scope>
    <source>
        <strain evidence="1">NC_groundwater_1520_Pr4_B-0.1um_53_5</strain>
    </source>
</reference>
<comment type="caution">
    <text evidence="1">The sequence shown here is derived from an EMBL/GenBank/DDBJ whole genome shotgun (WGS) entry which is preliminary data.</text>
</comment>
<evidence type="ECO:0000313" key="2">
    <source>
        <dbReference type="Proteomes" id="UP000736328"/>
    </source>
</evidence>
<dbReference type="SUPFAM" id="SSF81301">
    <property type="entry name" value="Nucleotidyltransferase"/>
    <property type="match status" value="1"/>
</dbReference>
<dbReference type="Gene3D" id="3.30.460.40">
    <property type="match status" value="1"/>
</dbReference>
<evidence type="ECO:0008006" key="3">
    <source>
        <dbReference type="Google" id="ProtNLM"/>
    </source>
</evidence>
<accession>A0A933MK94</accession>
<evidence type="ECO:0000313" key="1">
    <source>
        <dbReference type="EMBL" id="MBI4726768.1"/>
    </source>
</evidence>
<sequence>MQQIEFFTSVIRRLNEIGVQYMLTGSVASNFYGQPRLTHDVDLAVAITAGQIKVLSSKYPAPRYYLSEAAAADAVKTRTMFNLIDSETGLKADFWILDEKDVLKNLAFSRRRAATVLGQKTFIATPEDIILLKLDWHRQGGETTVQIQDALTVFEVQRNDLDMGYLRATAKSVGLAELLASLETQAE</sequence>